<name>A0A6P4BJ80_ARADU</name>
<proteinExistence type="predicted"/>
<dbReference type="RefSeq" id="XP_015931341.1">
    <property type="nucleotide sequence ID" value="XM_016075855.3"/>
</dbReference>
<keyword evidence="2" id="KW-1185">Reference proteome</keyword>
<feature type="region of interest" description="Disordered" evidence="1">
    <location>
        <begin position="70"/>
        <end position="108"/>
    </location>
</feature>
<accession>A0A6P4BJ80</accession>
<dbReference type="GeneID" id="107457691"/>
<evidence type="ECO:0000313" key="2">
    <source>
        <dbReference type="Proteomes" id="UP000515211"/>
    </source>
</evidence>
<gene>
    <name evidence="3" type="primary">LOC107457691</name>
</gene>
<dbReference type="AlphaFoldDB" id="A0A6P4BJ80"/>
<sequence>MQDPSTIMASTTLLKAISFPRFLIPMRCTCTSKYTHTAEERIENGSQRREERKDALALVVLATAVAAKPTARERESSLKRDASERERARTLSLPSMEPRAASLSPREERARAGGAVEEVIGCEAKELACKIYSPRTLKAVAIENPNDADQAAEIVLSELHRDLILPLPWKSWKFKNKSKTRQKFKTEIETCSCIFIVNKKRRYERARCKF</sequence>
<reference evidence="2" key="1">
    <citation type="journal article" date="2016" name="Nat. Genet.">
        <title>The genome sequences of Arachis duranensis and Arachis ipaensis, the diploid ancestors of cultivated peanut.</title>
        <authorList>
            <person name="Bertioli D.J."/>
            <person name="Cannon S.B."/>
            <person name="Froenicke L."/>
            <person name="Huang G."/>
            <person name="Farmer A.D."/>
            <person name="Cannon E.K."/>
            <person name="Liu X."/>
            <person name="Gao D."/>
            <person name="Clevenger J."/>
            <person name="Dash S."/>
            <person name="Ren L."/>
            <person name="Moretzsohn M.C."/>
            <person name="Shirasawa K."/>
            <person name="Huang W."/>
            <person name="Vidigal B."/>
            <person name="Abernathy B."/>
            <person name="Chu Y."/>
            <person name="Niederhuth C.E."/>
            <person name="Umale P."/>
            <person name="Araujo A.C."/>
            <person name="Kozik A."/>
            <person name="Kim K.D."/>
            <person name="Burow M.D."/>
            <person name="Varshney R.K."/>
            <person name="Wang X."/>
            <person name="Zhang X."/>
            <person name="Barkley N."/>
            <person name="Guimaraes P.M."/>
            <person name="Isobe S."/>
            <person name="Guo B."/>
            <person name="Liao B."/>
            <person name="Stalker H.T."/>
            <person name="Schmitz R.J."/>
            <person name="Scheffler B.E."/>
            <person name="Leal-Bertioli S.C."/>
            <person name="Xun X."/>
            <person name="Jackson S.A."/>
            <person name="Michelmore R."/>
            <person name="Ozias-Akins P."/>
        </authorList>
    </citation>
    <scope>NUCLEOTIDE SEQUENCE [LARGE SCALE GENOMIC DNA]</scope>
    <source>
        <strain evidence="2">cv. V14167</strain>
    </source>
</reference>
<dbReference type="KEGG" id="adu:107457691"/>
<reference evidence="3" key="2">
    <citation type="submission" date="2025-08" db="UniProtKB">
        <authorList>
            <consortium name="RefSeq"/>
        </authorList>
    </citation>
    <scope>IDENTIFICATION</scope>
    <source>
        <tissue evidence="3">Whole plant</tissue>
    </source>
</reference>
<evidence type="ECO:0000313" key="3">
    <source>
        <dbReference type="RefSeq" id="XP_015931341.1"/>
    </source>
</evidence>
<organism evidence="2 3">
    <name type="scientific">Arachis duranensis</name>
    <name type="common">Wild peanut</name>
    <dbReference type="NCBI Taxonomy" id="130453"/>
    <lineage>
        <taxon>Eukaryota</taxon>
        <taxon>Viridiplantae</taxon>
        <taxon>Streptophyta</taxon>
        <taxon>Embryophyta</taxon>
        <taxon>Tracheophyta</taxon>
        <taxon>Spermatophyta</taxon>
        <taxon>Magnoliopsida</taxon>
        <taxon>eudicotyledons</taxon>
        <taxon>Gunneridae</taxon>
        <taxon>Pentapetalae</taxon>
        <taxon>rosids</taxon>
        <taxon>fabids</taxon>
        <taxon>Fabales</taxon>
        <taxon>Fabaceae</taxon>
        <taxon>Papilionoideae</taxon>
        <taxon>50 kb inversion clade</taxon>
        <taxon>dalbergioids sensu lato</taxon>
        <taxon>Dalbergieae</taxon>
        <taxon>Pterocarpus clade</taxon>
        <taxon>Arachis</taxon>
    </lineage>
</organism>
<evidence type="ECO:0000256" key="1">
    <source>
        <dbReference type="SAM" id="MobiDB-lite"/>
    </source>
</evidence>
<feature type="compositionally biased region" description="Basic and acidic residues" evidence="1">
    <location>
        <begin position="70"/>
        <end position="89"/>
    </location>
</feature>
<protein>
    <submittedName>
        <fullName evidence="3">Uncharacterized protein LOC107457691</fullName>
    </submittedName>
</protein>
<dbReference type="Proteomes" id="UP000515211">
    <property type="component" value="Chromosome 7"/>
</dbReference>